<organism evidence="1 2">
    <name type="scientific">Georgenia halotolerans</name>
    <dbReference type="NCBI Taxonomy" id="3028317"/>
    <lineage>
        <taxon>Bacteria</taxon>
        <taxon>Bacillati</taxon>
        <taxon>Actinomycetota</taxon>
        <taxon>Actinomycetes</taxon>
        <taxon>Micrococcales</taxon>
        <taxon>Bogoriellaceae</taxon>
        <taxon>Georgenia</taxon>
    </lineage>
</organism>
<dbReference type="NCBIfam" id="NF002696">
    <property type="entry name" value="PRK02487.1-5"/>
    <property type="match status" value="1"/>
</dbReference>
<name>A0ABT5TXT4_9MICO</name>
<dbReference type="InterPro" id="IPR010371">
    <property type="entry name" value="YBR137W-like"/>
</dbReference>
<dbReference type="PANTHER" id="PTHR28255">
    <property type="match status" value="1"/>
</dbReference>
<dbReference type="Pfam" id="PF03928">
    <property type="entry name" value="HbpS-like"/>
    <property type="match status" value="1"/>
</dbReference>
<dbReference type="EMBL" id="JARACI010000997">
    <property type="protein sequence ID" value="MDD9206881.1"/>
    <property type="molecule type" value="Genomic_DNA"/>
</dbReference>
<proteinExistence type="predicted"/>
<comment type="caution">
    <text evidence="1">The sequence shown here is derived from an EMBL/GenBank/DDBJ whole genome shotgun (WGS) entry which is preliminary data.</text>
</comment>
<reference evidence="1" key="1">
    <citation type="submission" date="2023-02" db="EMBL/GenBank/DDBJ databases">
        <title>Georgenia sp.10Sc9-8, isolated from a soil sample collected from the Taklamakan desert.</title>
        <authorList>
            <person name="Liu S."/>
        </authorList>
    </citation>
    <scope>NUCLEOTIDE SEQUENCE</scope>
    <source>
        <strain evidence="1">10Sc9-8</strain>
    </source>
</reference>
<sequence>MSDDPALLEEIERQEAGLEFPSFGHDDARRLGELIAGLADARRLAVAVDVRRGEQQVFHAAFAGTTADNDSWIVRKNATVRRFEESSLAVRLRLGERGAERRGLDAAVYALAGGCVPVKVDGMLVGTASVSGLPDTEDHALVVEAMTAFLQRRA</sequence>
<dbReference type="Gene3D" id="3.30.450.150">
    <property type="entry name" value="Haem-degrading domain"/>
    <property type="match status" value="1"/>
</dbReference>
<evidence type="ECO:0000313" key="1">
    <source>
        <dbReference type="EMBL" id="MDD9206881.1"/>
    </source>
</evidence>
<dbReference type="PIRSF" id="PIRSF008757">
    <property type="entry name" value="UCP008757"/>
    <property type="match status" value="1"/>
</dbReference>
<evidence type="ECO:0000313" key="2">
    <source>
        <dbReference type="Proteomes" id="UP001165561"/>
    </source>
</evidence>
<protein>
    <submittedName>
        <fullName evidence="1">Heme-degrading domain-containing protein</fullName>
    </submittedName>
</protein>
<dbReference type="SUPFAM" id="SSF143744">
    <property type="entry name" value="GlcG-like"/>
    <property type="match status" value="1"/>
</dbReference>
<dbReference type="PANTHER" id="PTHR28255:SF1">
    <property type="entry name" value="UPF0303 PROTEIN YBR137W"/>
    <property type="match status" value="1"/>
</dbReference>
<dbReference type="Proteomes" id="UP001165561">
    <property type="component" value="Unassembled WGS sequence"/>
</dbReference>
<keyword evidence="2" id="KW-1185">Reference proteome</keyword>
<dbReference type="InterPro" id="IPR038084">
    <property type="entry name" value="PduO/GlcC-like_sf"/>
</dbReference>
<dbReference type="InterPro" id="IPR005624">
    <property type="entry name" value="PduO/GlcC-like"/>
</dbReference>
<gene>
    <name evidence="1" type="ORF">PU560_10440</name>
</gene>
<accession>A0ABT5TXT4</accession>